<reference evidence="1" key="1">
    <citation type="journal article" date="2014" name="Int. J. Syst. Evol. Microbiol.">
        <title>Complete genome sequence of Corynebacterium casei LMG S-19264T (=DSM 44701T), isolated from a smear-ripened cheese.</title>
        <authorList>
            <consortium name="US DOE Joint Genome Institute (JGI-PGF)"/>
            <person name="Walter F."/>
            <person name="Albersmeier A."/>
            <person name="Kalinowski J."/>
            <person name="Ruckert C."/>
        </authorList>
    </citation>
    <scope>NUCLEOTIDE SEQUENCE</scope>
    <source>
        <strain evidence="1">VKM Ac-1020</strain>
    </source>
</reference>
<dbReference type="AlphaFoldDB" id="A0A9W6H5N9"/>
<evidence type="ECO:0000313" key="1">
    <source>
        <dbReference type="EMBL" id="GLJ63030.1"/>
    </source>
</evidence>
<dbReference type="Proteomes" id="UP001142462">
    <property type="component" value="Unassembled WGS sequence"/>
</dbReference>
<dbReference type="EMBL" id="BSEJ01000022">
    <property type="protein sequence ID" value="GLJ63030.1"/>
    <property type="molecule type" value="Genomic_DNA"/>
</dbReference>
<organism evidence="1 2">
    <name type="scientific">Microbacterium barkeri</name>
    <dbReference type="NCBI Taxonomy" id="33917"/>
    <lineage>
        <taxon>Bacteria</taxon>
        <taxon>Bacillati</taxon>
        <taxon>Actinomycetota</taxon>
        <taxon>Actinomycetes</taxon>
        <taxon>Micrococcales</taxon>
        <taxon>Microbacteriaceae</taxon>
        <taxon>Microbacterium</taxon>
    </lineage>
</organism>
<accession>A0A9W6H5N9</accession>
<evidence type="ECO:0000313" key="2">
    <source>
        <dbReference type="Proteomes" id="UP001142462"/>
    </source>
</evidence>
<comment type="caution">
    <text evidence="1">The sequence shown here is derived from an EMBL/GenBank/DDBJ whole genome shotgun (WGS) entry which is preliminary data.</text>
</comment>
<dbReference type="RefSeq" id="WP_271174709.1">
    <property type="nucleotide sequence ID" value="NZ_BSEJ01000022.1"/>
</dbReference>
<keyword evidence="2" id="KW-1185">Reference proteome</keyword>
<reference evidence="1" key="2">
    <citation type="submission" date="2023-01" db="EMBL/GenBank/DDBJ databases">
        <authorList>
            <person name="Sun Q."/>
            <person name="Evtushenko L."/>
        </authorList>
    </citation>
    <scope>NUCLEOTIDE SEQUENCE</scope>
    <source>
        <strain evidence="1">VKM Ac-1020</strain>
    </source>
</reference>
<protein>
    <submittedName>
        <fullName evidence="1">Uncharacterized protein</fullName>
    </submittedName>
</protein>
<sequence length="155" mass="16729">MNDHVGGAEDRELLDALRASWEQADPVPAGLADRMIAAVAVDDLSREFALLSLVDGAQAAVRAGDERRTLQFADDDAEVLLHVSPTDGGARRIDGWSRPAVLAARLAQDDAEWAADTVGDGRFSFEGVAAGRAQVRMVVRQEEGLREVATPWFDM</sequence>
<name>A0A9W6H5N9_9MICO</name>
<proteinExistence type="predicted"/>
<gene>
    <name evidence="1" type="ORF">GCM10017576_31610</name>
</gene>